<evidence type="ECO:0000313" key="1">
    <source>
        <dbReference type="EMBL" id="KAI3736139.1"/>
    </source>
</evidence>
<gene>
    <name evidence="1" type="ORF">L6452_15673</name>
</gene>
<keyword evidence="2" id="KW-1185">Reference proteome</keyword>
<sequence length="164" mass="17723">MAYNGNLLTYGSPSSASLTDKSILLRLISWRRTCILLIVLLCTILLSSWNLLNSVLSWYASAVATSPSSCSFWWPAIYASLAVGLIFGVLSMVAALAMAVPATMVIWISVLVLLSFAGKPRESVVVEGKKLTVEMSRTVGMVVIKEGNLVAVVCAILGYFLLFR</sequence>
<organism evidence="1 2">
    <name type="scientific">Arctium lappa</name>
    <name type="common">Greater burdock</name>
    <name type="synonym">Lappa major</name>
    <dbReference type="NCBI Taxonomy" id="4217"/>
    <lineage>
        <taxon>Eukaryota</taxon>
        <taxon>Viridiplantae</taxon>
        <taxon>Streptophyta</taxon>
        <taxon>Embryophyta</taxon>
        <taxon>Tracheophyta</taxon>
        <taxon>Spermatophyta</taxon>
        <taxon>Magnoliopsida</taxon>
        <taxon>eudicotyledons</taxon>
        <taxon>Gunneridae</taxon>
        <taxon>Pentapetalae</taxon>
        <taxon>asterids</taxon>
        <taxon>campanulids</taxon>
        <taxon>Asterales</taxon>
        <taxon>Asteraceae</taxon>
        <taxon>Carduoideae</taxon>
        <taxon>Cardueae</taxon>
        <taxon>Arctiinae</taxon>
        <taxon>Arctium</taxon>
    </lineage>
</organism>
<comment type="caution">
    <text evidence="1">The sequence shown here is derived from an EMBL/GenBank/DDBJ whole genome shotgun (WGS) entry which is preliminary data.</text>
</comment>
<dbReference type="EMBL" id="CM042050">
    <property type="protein sequence ID" value="KAI3736139.1"/>
    <property type="molecule type" value="Genomic_DNA"/>
</dbReference>
<dbReference type="Proteomes" id="UP001055879">
    <property type="component" value="Linkage Group LG04"/>
</dbReference>
<accession>A0ACB9CP91</accession>
<reference evidence="2" key="1">
    <citation type="journal article" date="2022" name="Mol. Ecol. Resour.">
        <title>The genomes of chicory, endive, great burdock and yacon provide insights into Asteraceae palaeo-polyploidization history and plant inulin production.</title>
        <authorList>
            <person name="Fan W."/>
            <person name="Wang S."/>
            <person name="Wang H."/>
            <person name="Wang A."/>
            <person name="Jiang F."/>
            <person name="Liu H."/>
            <person name="Zhao H."/>
            <person name="Xu D."/>
            <person name="Zhang Y."/>
        </authorList>
    </citation>
    <scope>NUCLEOTIDE SEQUENCE [LARGE SCALE GENOMIC DNA]</scope>
    <source>
        <strain evidence="2">cv. Niubang</strain>
    </source>
</reference>
<evidence type="ECO:0000313" key="2">
    <source>
        <dbReference type="Proteomes" id="UP001055879"/>
    </source>
</evidence>
<proteinExistence type="predicted"/>
<protein>
    <submittedName>
        <fullName evidence="1">Uncharacterized protein</fullName>
    </submittedName>
</protein>
<reference evidence="1 2" key="2">
    <citation type="journal article" date="2022" name="Mol. Ecol. Resour.">
        <title>The genomes of chicory, endive, great burdock and yacon provide insights into Asteraceae paleo-polyploidization history and plant inulin production.</title>
        <authorList>
            <person name="Fan W."/>
            <person name="Wang S."/>
            <person name="Wang H."/>
            <person name="Wang A."/>
            <person name="Jiang F."/>
            <person name="Liu H."/>
            <person name="Zhao H."/>
            <person name="Xu D."/>
            <person name="Zhang Y."/>
        </authorList>
    </citation>
    <scope>NUCLEOTIDE SEQUENCE [LARGE SCALE GENOMIC DNA]</scope>
    <source>
        <strain evidence="2">cv. Niubang</strain>
    </source>
</reference>
<name>A0ACB9CP91_ARCLA</name>